<dbReference type="InterPro" id="IPR042099">
    <property type="entry name" value="ANL_N_sf"/>
</dbReference>
<dbReference type="InterPro" id="IPR000873">
    <property type="entry name" value="AMP-dep_synth/lig_dom"/>
</dbReference>
<dbReference type="RefSeq" id="WP_307198579.1">
    <property type="nucleotide sequence ID" value="NZ_JAUTAN010000001.1"/>
</dbReference>
<dbReference type="Gene3D" id="3.40.50.12780">
    <property type="entry name" value="N-terminal domain of ligase-like"/>
    <property type="match status" value="1"/>
</dbReference>
<evidence type="ECO:0000313" key="3">
    <source>
        <dbReference type="Proteomes" id="UP001239215"/>
    </source>
</evidence>
<dbReference type="AlphaFoldDB" id="A0AAJ1TZX1"/>
<evidence type="ECO:0000313" key="2">
    <source>
        <dbReference type="EMBL" id="MDQ1103140.1"/>
    </source>
</evidence>
<dbReference type="EMBL" id="JAUTAN010000001">
    <property type="protein sequence ID" value="MDQ1103140.1"/>
    <property type="molecule type" value="Genomic_DNA"/>
</dbReference>
<protein>
    <recommendedName>
        <fullName evidence="1">AMP-dependent synthetase/ligase domain-containing protein</fullName>
    </recommendedName>
</protein>
<dbReference type="Proteomes" id="UP001239215">
    <property type="component" value="Unassembled WGS sequence"/>
</dbReference>
<comment type="caution">
    <text evidence="2">The sequence shown here is derived from an EMBL/GenBank/DDBJ whole genome shotgun (WGS) entry which is preliminary data.</text>
</comment>
<name>A0AAJ1TZX1_9ACTN</name>
<evidence type="ECO:0000259" key="1">
    <source>
        <dbReference type="Pfam" id="PF00501"/>
    </source>
</evidence>
<dbReference type="SUPFAM" id="SSF56801">
    <property type="entry name" value="Acetyl-CoA synthetase-like"/>
    <property type="match status" value="1"/>
</dbReference>
<reference evidence="2" key="1">
    <citation type="submission" date="2023-07" db="EMBL/GenBank/DDBJ databases">
        <title>Functional and genomic diversity of the sorghum phyllosphere microbiome.</title>
        <authorList>
            <person name="Shade A."/>
        </authorList>
    </citation>
    <scope>NUCLEOTIDE SEQUENCE</scope>
    <source>
        <strain evidence="2">SORGH_AS_1067</strain>
    </source>
</reference>
<sequence>MTNLAFDALDLHVIRGRAEAPAVSTPDREVDFATVLEEVGALAGAMRALGVTPGASVLVALMDEYDELLAFLATLRLRAVPVLVDRVHASVTVDPESAPAAHLPSAATLAVRHRPHLVVSAAPWPGHVHRPGAVLYRGPEPQDPEREVAWELALRAGRTDPAPASRAEEVDGPAADVHAAAAEACAYVVGNRAVLHREVPEVGTQIGRRLGGLLGGRPVTLGR</sequence>
<gene>
    <name evidence="2" type="ORF">QE405_000424</name>
</gene>
<feature type="domain" description="AMP-dependent synthetase/ligase" evidence="1">
    <location>
        <begin position="15"/>
        <end position="86"/>
    </location>
</feature>
<dbReference type="Pfam" id="PF00501">
    <property type="entry name" value="AMP-binding"/>
    <property type="match status" value="1"/>
</dbReference>
<accession>A0AAJ1TZX1</accession>
<organism evidence="2 3">
    <name type="scientific">Nocardioides zeae</name>
    <dbReference type="NCBI Taxonomy" id="1457234"/>
    <lineage>
        <taxon>Bacteria</taxon>
        <taxon>Bacillati</taxon>
        <taxon>Actinomycetota</taxon>
        <taxon>Actinomycetes</taxon>
        <taxon>Propionibacteriales</taxon>
        <taxon>Nocardioidaceae</taxon>
        <taxon>Nocardioides</taxon>
    </lineage>
</organism>
<proteinExistence type="predicted"/>